<dbReference type="Gene3D" id="3.40.50.720">
    <property type="entry name" value="NAD(P)-binding Rossmann-like Domain"/>
    <property type="match status" value="1"/>
</dbReference>
<dbReference type="Pfam" id="PF02737">
    <property type="entry name" value="3HCDH_N"/>
    <property type="match status" value="1"/>
</dbReference>
<evidence type="ECO:0000256" key="2">
    <source>
        <dbReference type="ARBA" id="ARBA00009463"/>
    </source>
</evidence>
<dbReference type="InterPro" id="IPR008927">
    <property type="entry name" value="6-PGluconate_DH-like_C_sf"/>
</dbReference>
<evidence type="ECO:0000256" key="3">
    <source>
        <dbReference type="ARBA" id="ARBA00023002"/>
    </source>
</evidence>
<reference evidence="7" key="1">
    <citation type="submission" date="2019-09" db="EMBL/GenBank/DDBJ databases">
        <title>Characterisation of the sponge microbiome using genome-centric metagenomics.</title>
        <authorList>
            <person name="Engelberts J.P."/>
            <person name="Robbins S.J."/>
            <person name="De Goeij J.M."/>
            <person name="Aranda M."/>
            <person name="Bell S.C."/>
            <person name="Webster N.S."/>
        </authorList>
    </citation>
    <scope>NUCLEOTIDE SEQUENCE</scope>
    <source>
        <strain evidence="7">SB0664_bin_27</strain>
    </source>
</reference>
<feature type="domain" description="3-hydroxyacyl-CoA dehydrogenase C-terminal" evidence="5">
    <location>
        <begin position="191"/>
        <end position="245"/>
    </location>
</feature>
<sequence length="305" mass="34218">MQLSDIKTIGVVGGGTMGFGIAINFALWGYPTIISDLNDDVLAGTRANITHALQLFVEGGLIGQPRAEETLARITTTTDLAQLAAQSDFITEVIVERLPDKQDLFKQLDELCPPHTIIATNTSRLVVSDIGVHARRQDKLVLTHYFAPPHIVPGVEVAKGPGATDETFELTCELLSSARKIPIRVRGEKSGYLVNRIQHAMAREASQLWAEGMASAEDIELGIVSTFGFRMPHEGPFLHYDLAGIWKWPEDARNPHAIENEKLREQMLKAQPWFLDPANFDEAVEKRDREYIRRLKELYWKDTDY</sequence>
<dbReference type="InterPro" id="IPR006108">
    <property type="entry name" value="3HC_DH_C"/>
</dbReference>
<dbReference type="InterPro" id="IPR013328">
    <property type="entry name" value="6PGD_dom2"/>
</dbReference>
<evidence type="ECO:0000256" key="4">
    <source>
        <dbReference type="PIRSR" id="PIRSR000105-1"/>
    </source>
</evidence>
<comment type="pathway">
    <text evidence="1">Lipid metabolism; butanoate metabolism.</text>
</comment>
<gene>
    <name evidence="7" type="ORF">F4Y42_15195</name>
</gene>
<protein>
    <submittedName>
        <fullName evidence="7">3-hydroxyacyl-CoA dehydrogenase family protein</fullName>
    </submittedName>
</protein>
<proteinExistence type="inferred from homology"/>
<evidence type="ECO:0000313" key="7">
    <source>
        <dbReference type="EMBL" id="MXY94783.1"/>
    </source>
</evidence>
<keyword evidence="3" id="KW-0560">Oxidoreductase</keyword>
<evidence type="ECO:0000256" key="1">
    <source>
        <dbReference type="ARBA" id="ARBA00005086"/>
    </source>
</evidence>
<dbReference type="Pfam" id="PF00725">
    <property type="entry name" value="3HCDH"/>
    <property type="match status" value="1"/>
</dbReference>
<dbReference type="GO" id="GO:0006631">
    <property type="term" value="P:fatty acid metabolic process"/>
    <property type="evidence" value="ECO:0007669"/>
    <property type="project" value="InterPro"/>
</dbReference>
<organism evidence="7">
    <name type="scientific">Caldilineaceae bacterium SB0664_bin_27</name>
    <dbReference type="NCBI Taxonomy" id="2605260"/>
    <lineage>
        <taxon>Bacteria</taxon>
        <taxon>Bacillati</taxon>
        <taxon>Chloroflexota</taxon>
        <taxon>Caldilineae</taxon>
        <taxon>Caldilineales</taxon>
        <taxon>Caldilineaceae</taxon>
    </lineage>
</organism>
<accession>A0A6B0YVU1</accession>
<dbReference type="InterPro" id="IPR022694">
    <property type="entry name" value="3-OHacyl-CoA_DH"/>
</dbReference>
<evidence type="ECO:0000259" key="6">
    <source>
        <dbReference type="Pfam" id="PF02737"/>
    </source>
</evidence>
<dbReference type="PIRSF" id="PIRSF000105">
    <property type="entry name" value="HCDH"/>
    <property type="match status" value="1"/>
</dbReference>
<dbReference type="AlphaFoldDB" id="A0A6B0YVU1"/>
<dbReference type="SUPFAM" id="SSF51735">
    <property type="entry name" value="NAD(P)-binding Rossmann-fold domains"/>
    <property type="match status" value="1"/>
</dbReference>
<feature type="domain" description="3-hydroxyacyl-CoA dehydrogenase NAD binding" evidence="6">
    <location>
        <begin position="8"/>
        <end position="186"/>
    </location>
</feature>
<feature type="site" description="Important for catalytic activity" evidence="4">
    <location>
        <position position="144"/>
    </location>
</feature>
<evidence type="ECO:0000259" key="5">
    <source>
        <dbReference type="Pfam" id="PF00725"/>
    </source>
</evidence>
<comment type="caution">
    <text evidence="7">The sequence shown here is derived from an EMBL/GenBank/DDBJ whole genome shotgun (WGS) entry which is preliminary data.</text>
</comment>
<dbReference type="EMBL" id="VXRG01000126">
    <property type="protein sequence ID" value="MXY94783.1"/>
    <property type="molecule type" value="Genomic_DNA"/>
</dbReference>
<dbReference type="InterPro" id="IPR036291">
    <property type="entry name" value="NAD(P)-bd_dom_sf"/>
</dbReference>
<dbReference type="PANTHER" id="PTHR48075:SF5">
    <property type="entry name" value="3-HYDROXYBUTYRYL-COA DEHYDROGENASE"/>
    <property type="match status" value="1"/>
</dbReference>
<dbReference type="PANTHER" id="PTHR48075">
    <property type="entry name" value="3-HYDROXYACYL-COA DEHYDROGENASE FAMILY PROTEIN"/>
    <property type="match status" value="1"/>
</dbReference>
<dbReference type="InterPro" id="IPR006176">
    <property type="entry name" value="3-OHacyl-CoA_DH_NAD-bd"/>
</dbReference>
<name>A0A6B0YVU1_9CHLR</name>
<dbReference type="Gene3D" id="1.10.1040.10">
    <property type="entry name" value="N-(1-d-carboxylethyl)-l-norvaline Dehydrogenase, domain 2"/>
    <property type="match status" value="1"/>
</dbReference>
<dbReference type="GO" id="GO:0016616">
    <property type="term" value="F:oxidoreductase activity, acting on the CH-OH group of donors, NAD or NADP as acceptor"/>
    <property type="evidence" value="ECO:0007669"/>
    <property type="project" value="InterPro"/>
</dbReference>
<comment type="similarity">
    <text evidence="2">Belongs to the 3-hydroxyacyl-CoA dehydrogenase family.</text>
</comment>
<dbReference type="SUPFAM" id="SSF48179">
    <property type="entry name" value="6-phosphogluconate dehydrogenase C-terminal domain-like"/>
    <property type="match status" value="1"/>
</dbReference>
<dbReference type="GO" id="GO:0070403">
    <property type="term" value="F:NAD+ binding"/>
    <property type="evidence" value="ECO:0007669"/>
    <property type="project" value="InterPro"/>
</dbReference>